<dbReference type="HOGENOM" id="CLU_443365_0_0_12"/>
<organism evidence="1 2">
    <name type="scientific">Spirochaeta africana (strain ATCC 700263 / DSM 8902 / Z-7692)</name>
    <dbReference type="NCBI Taxonomy" id="889378"/>
    <lineage>
        <taxon>Bacteria</taxon>
        <taxon>Pseudomonadati</taxon>
        <taxon>Spirochaetota</taxon>
        <taxon>Spirochaetia</taxon>
        <taxon>Spirochaetales</taxon>
        <taxon>Spirochaetaceae</taxon>
        <taxon>Spirochaeta</taxon>
    </lineage>
</organism>
<gene>
    <name evidence="1" type="ordered locus">Spiaf_1341</name>
</gene>
<dbReference type="PATRIC" id="fig|889378.3.peg.1345"/>
<dbReference type="InterPro" id="IPR022385">
    <property type="entry name" value="Rhs_assc_core"/>
</dbReference>
<dbReference type="Proteomes" id="UP000007383">
    <property type="component" value="Chromosome"/>
</dbReference>
<dbReference type="AlphaFoldDB" id="H9UIR7"/>
<reference evidence="2" key="1">
    <citation type="journal article" date="2013" name="Stand. Genomic Sci.">
        <title>Complete genome sequence of the halophilic bacterium Spirochaeta africana type strain (Z-7692(T)) from the alkaline Lake Magadi in the East African Rift.</title>
        <authorList>
            <person name="Liolos K."/>
            <person name="Abt B."/>
            <person name="Scheuner C."/>
            <person name="Teshima H."/>
            <person name="Held B."/>
            <person name="Lapidus A."/>
            <person name="Nolan M."/>
            <person name="Lucas S."/>
            <person name="Deshpande S."/>
            <person name="Cheng J.F."/>
            <person name="Tapia R."/>
            <person name="Goodwin L.A."/>
            <person name="Pitluck S."/>
            <person name="Pagani I."/>
            <person name="Ivanova N."/>
            <person name="Mavromatis K."/>
            <person name="Mikhailova N."/>
            <person name="Huntemann M."/>
            <person name="Pati A."/>
            <person name="Chen A."/>
            <person name="Palaniappan K."/>
            <person name="Land M."/>
            <person name="Rohde M."/>
            <person name="Tindall B.J."/>
            <person name="Detter J.C."/>
            <person name="Goker M."/>
            <person name="Bristow J."/>
            <person name="Eisen J.A."/>
            <person name="Markowitz V."/>
            <person name="Hugenholtz P."/>
            <person name="Woyke T."/>
            <person name="Klenk H.P."/>
            <person name="Kyrpides N.C."/>
        </authorList>
    </citation>
    <scope>NUCLEOTIDE SEQUENCE</scope>
    <source>
        <strain evidence="2">ATCC 700263 / DSM 8902 / Z-7692</strain>
    </source>
</reference>
<dbReference type="eggNOG" id="COG3209">
    <property type="taxonomic scope" value="Bacteria"/>
</dbReference>
<dbReference type="STRING" id="889378.Spiaf_1341"/>
<dbReference type="KEGG" id="sfc:Spiaf_1341"/>
<protein>
    <submittedName>
        <fullName evidence="1">RHS repeat-associated core domain protein</fullName>
    </submittedName>
</protein>
<proteinExistence type="predicted"/>
<dbReference type="NCBIfam" id="TIGR03696">
    <property type="entry name" value="Rhs_assc_core"/>
    <property type="match status" value="1"/>
</dbReference>
<dbReference type="InterPro" id="IPR050708">
    <property type="entry name" value="T6SS_VgrG/RHS"/>
</dbReference>
<sequence length="616" mass="69065">MAYVYDGRDRIREMPGFIDGVVSYAANGRLAGYTLENRVSLRREYDDKQRVREIVWQGRGNQELAAFRLWYDRDDNVVQRNGDSFSYDGKHQLLSAGLTGDEASEEFTHDSEIRTLRVLPDPVGEKVLSGAEDGVSLDWGAQSLGIDLGYGYMITRVELRANSPGATRISEENLAVYVSQYNHPGYWDEPVGFSLEVAHDRLVIEFDDVQFRRYIKIHSRFYELAADGTILRDAATFTPAEEDPYEVTIVSAGRLELYTYDDKGNREMASYFARGEFRSQEYRYYDGSDLILTDGSEGFVYDANNRMIARGDRFTVTGDGVELEPVGSYRRYEYDLRGRLAAVYGYDEDADAVVLISRYSYNDRGYRIYAESADGSSVAYVFDSHPTHGKVLEETAVSAGGGEGEVTTYVYFGRLHLARIRDGEVEYYGTDHLGSTVLLTDRQGREIWSGSVTPFADQESSGAGDRVKFTGKDLDTATGLYYFNARWYDPQTERFISEDPIPDGANWYIYVGNNPLGFVDPSGRIAVEAALILKPEPITTIVGVGLLSNQARRHKDTRPIHQRPNFLGPIAGGDPRGNIMGDEKMPNGPNTGFAKVLLITVSTVRAFDEFLSPFFG</sequence>
<dbReference type="EMBL" id="CP003282">
    <property type="protein sequence ID" value="AFG37410.1"/>
    <property type="molecule type" value="Genomic_DNA"/>
</dbReference>
<dbReference type="PANTHER" id="PTHR32305">
    <property type="match status" value="1"/>
</dbReference>
<evidence type="ECO:0000313" key="1">
    <source>
        <dbReference type="EMBL" id="AFG37410.1"/>
    </source>
</evidence>
<keyword evidence="2" id="KW-1185">Reference proteome</keyword>
<dbReference type="Gene3D" id="2.180.10.10">
    <property type="entry name" value="RHS repeat-associated core"/>
    <property type="match status" value="2"/>
</dbReference>
<dbReference type="PANTHER" id="PTHR32305:SF15">
    <property type="entry name" value="PROTEIN RHSA-RELATED"/>
    <property type="match status" value="1"/>
</dbReference>
<evidence type="ECO:0000313" key="2">
    <source>
        <dbReference type="Proteomes" id="UP000007383"/>
    </source>
</evidence>
<dbReference type="OrthoDB" id="353304at2"/>
<dbReference type="RefSeq" id="WP_014455397.1">
    <property type="nucleotide sequence ID" value="NC_017098.1"/>
</dbReference>
<name>H9UIR7_SPIAZ</name>
<accession>H9UIR7</accession>